<dbReference type="PROSITE" id="PS51257">
    <property type="entry name" value="PROKAR_LIPOPROTEIN"/>
    <property type="match status" value="1"/>
</dbReference>
<keyword evidence="2" id="KW-0175">Coiled coil</keyword>
<dbReference type="EMBL" id="JAPJDA010000017">
    <property type="protein sequence ID" value="MCX2838730.1"/>
    <property type="molecule type" value="Genomic_DNA"/>
</dbReference>
<gene>
    <name evidence="4" type="ORF">OQ279_11285</name>
</gene>
<evidence type="ECO:0000256" key="1">
    <source>
        <dbReference type="PROSITE-ProRule" id="PRU00473"/>
    </source>
</evidence>
<dbReference type="InterPro" id="IPR050330">
    <property type="entry name" value="Bact_OuterMem_StrucFunc"/>
</dbReference>
<evidence type="ECO:0000313" key="5">
    <source>
        <dbReference type="Proteomes" id="UP001148482"/>
    </source>
</evidence>
<keyword evidence="1" id="KW-0472">Membrane</keyword>
<dbReference type="Proteomes" id="UP001148482">
    <property type="component" value="Unassembled WGS sequence"/>
</dbReference>
<evidence type="ECO:0000313" key="4">
    <source>
        <dbReference type="EMBL" id="MCX2838730.1"/>
    </source>
</evidence>
<protein>
    <submittedName>
        <fullName evidence="4">OmpA family protein</fullName>
    </submittedName>
</protein>
<accession>A0A9X3I164</accession>
<comment type="caution">
    <text evidence="4">The sequence shown here is derived from an EMBL/GenBank/DDBJ whole genome shotgun (WGS) entry which is preliminary data.</text>
</comment>
<proteinExistence type="predicted"/>
<feature type="domain" description="OmpA-like" evidence="3">
    <location>
        <begin position="187"/>
        <end position="310"/>
    </location>
</feature>
<dbReference type="PROSITE" id="PS51123">
    <property type="entry name" value="OMPA_2"/>
    <property type="match status" value="1"/>
</dbReference>
<dbReference type="Gene3D" id="3.30.1330.60">
    <property type="entry name" value="OmpA-like domain"/>
    <property type="match status" value="1"/>
</dbReference>
<dbReference type="SUPFAM" id="SSF103088">
    <property type="entry name" value="OmpA-like"/>
    <property type="match status" value="1"/>
</dbReference>
<organism evidence="4 5">
    <name type="scientific">Salinimicrobium profundisediminis</name>
    <dbReference type="NCBI Taxonomy" id="2994553"/>
    <lineage>
        <taxon>Bacteria</taxon>
        <taxon>Pseudomonadati</taxon>
        <taxon>Bacteroidota</taxon>
        <taxon>Flavobacteriia</taxon>
        <taxon>Flavobacteriales</taxon>
        <taxon>Flavobacteriaceae</taxon>
        <taxon>Salinimicrobium</taxon>
    </lineage>
</organism>
<dbReference type="GO" id="GO:0016020">
    <property type="term" value="C:membrane"/>
    <property type="evidence" value="ECO:0007669"/>
    <property type="project" value="UniProtKB-UniRule"/>
</dbReference>
<dbReference type="InterPro" id="IPR036737">
    <property type="entry name" value="OmpA-like_sf"/>
</dbReference>
<dbReference type="InterPro" id="IPR006665">
    <property type="entry name" value="OmpA-like"/>
</dbReference>
<dbReference type="PANTHER" id="PTHR30329:SF21">
    <property type="entry name" value="LIPOPROTEIN YIAD-RELATED"/>
    <property type="match status" value="1"/>
</dbReference>
<reference evidence="4" key="1">
    <citation type="submission" date="2022-11" db="EMBL/GenBank/DDBJ databases">
        <title>Salinimicrobium profundisediminis sp. nov., isolated from deep-sea sediment of the Mariana Trench.</title>
        <authorList>
            <person name="Fu H."/>
        </authorList>
    </citation>
    <scope>NUCLEOTIDE SEQUENCE</scope>
    <source>
        <strain evidence="4">MT39</strain>
    </source>
</reference>
<feature type="coiled-coil region" evidence="2">
    <location>
        <begin position="25"/>
        <end position="168"/>
    </location>
</feature>
<dbReference type="AlphaFoldDB" id="A0A9X3I164"/>
<name>A0A9X3I164_9FLAO</name>
<evidence type="ECO:0000256" key="2">
    <source>
        <dbReference type="SAM" id="Coils"/>
    </source>
</evidence>
<dbReference type="Pfam" id="PF00691">
    <property type="entry name" value="OmpA"/>
    <property type="match status" value="1"/>
</dbReference>
<dbReference type="RefSeq" id="WP_266070025.1">
    <property type="nucleotide sequence ID" value="NZ_JAPJDA010000017.1"/>
</dbReference>
<dbReference type="PANTHER" id="PTHR30329">
    <property type="entry name" value="STATOR ELEMENT OF FLAGELLAR MOTOR COMPLEX"/>
    <property type="match status" value="1"/>
</dbReference>
<sequence length="323" mass="36052">MKKNLLFALLSSSVLLSSCVSSKVYKDLEDRHAQLQEDNSELSREFDDLEARFRQNENDLAALQAQYEQTKAERDRLQEEYNSTKTSYEKLKASYDALEANSSSALAENSRRNRELLAELDAKEEALLQEKNRLEKLQKDLAARSKRVDELESMIAAKDAKMNALKNAISKALVNFEGKGLTVEQRDGKVYVSMENKLLFNSGSWAVGAEGRKAVQQLASVLAENPDIAVLIEGHTDNVPYKGSGQLTNNWDLSTKRATAIVELLLENSGINAENLTAAGRGEYAPVASNDTAEGRAKNRRIEVILTPKLDEINRLLQEPEFE</sequence>
<keyword evidence="5" id="KW-1185">Reference proteome</keyword>
<evidence type="ECO:0000259" key="3">
    <source>
        <dbReference type="PROSITE" id="PS51123"/>
    </source>
</evidence>
<dbReference type="Gene3D" id="1.20.5.4090">
    <property type="match status" value="1"/>
</dbReference>
<dbReference type="CDD" id="cd07185">
    <property type="entry name" value="OmpA_C-like"/>
    <property type="match status" value="1"/>
</dbReference>